<feature type="coiled-coil region" evidence="3">
    <location>
        <begin position="128"/>
        <end position="162"/>
    </location>
</feature>
<evidence type="ECO:0000256" key="2">
    <source>
        <dbReference type="ARBA" id="ARBA00023054"/>
    </source>
</evidence>
<evidence type="ECO:0000256" key="3">
    <source>
        <dbReference type="SAM" id="Coils"/>
    </source>
</evidence>
<dbReference type="InterPro" id="IPR010754">
    <property type="entry name" value="OPA3-like"/>
</dbReference>
<organism evidence="4 5">
    <name type="scientific">Steinernema glaseri</name>
    <dbReference type="NCBI Taxonomy" id="37863"/>
    <lineage>
        <taxon>Eukaryota</taxon>
        <taxon>Metazoa</taxon>
        <taxon>Ecdysozoa</taxon>
        <taxon>Nematoda</taxon>
        <taxon>Chromadorea</taxon>
        <taxon>Rhabditida</taxon>
        <taxon>Tylenchina</taxon>
        <taxon>Panagrolaimomorpha</taxon>
        <taxon>Strongyloidoidea</taxon>
        <taxon>Steinernematidae</taxon>
        <taxon>Steinernema</taxon>
    </lineage>
</organism>
<reference evidence="5" key="1">
    <citation type="submission" date="2016-11" db="UniProtKB">
        <authorList>
            <consortium name="WormBaseParasite"/>
        </authorList>
    </citation>
    <scope>IDENTIFICATION</scope>
</reference>
<sequence length="167" mass="19156">MAGDNLGGRGFPITTLFYYFVRMLSQPASEALVGYGKNHPWFSSRVLIPFGKKLHNWNQRVIKTRAGFRKLPKELPPVTEAAAIEQATDLIHQVVMFMYSLGVVTLYYEYKNWKSASHATAEDVKLVKESLDGKHDLLKEEMEKIKELMEKLKEKKQLLEGSIPQEK</sequence>
<protein>
    <submittedName>
        <fullName evidence="5">OPA3-like protein CG13603</fullName>
    </submittedName>
</protein>
<keyword evidence="2 3" id="KW-0175">Coiled coil</keyword>
<accession>A0A1I7YLU5</accession>
<keyword evidence="4" id="KW-1185">Reference proteome</keyword>
<evidence type="ECO:0000256" key="1">
    <source>
        <dbReference type="ARBA" id="ARBA00007584"/>
    </source>
</evidence>
<dbReference type="PANTHER" id="PTHR12499:SF0">
    <property type="entry name" value="OPTIC ATROPHY 3 PROTEIN"/>
    <property type="match status" value="1"/>
</dbReference>
<evidence type="ECO:0000313" key="4">
    <source>
        <dbReference type="Proteomes" id="UP000095287"/>
    </source>
</evidence>
<comment type="similarity">
    <text evidence="1">Belongs to the OPA3 family.</text>
</comment>
<dbReference type="Pfam" id="PF07047">
    <property type="entry name" value="OPA3"/>
    <property type="match status" value="1"/>
</dbReference>
<name>A0A1I7YLU5_9BILA</name>
<dbReference type="WBParaSite" id="L893_g17619.t2">
    <property type="protein sequence ID" value="L893_g17619.t2"/>
    <property type="gene ID" value="L893_g17619"/>
</dbReference>
<dbReference type="Proteomes" id="UP000095287">
    <property type="component" value="Unplaced"/>
</dbReference>
<dbReference type="PANTHER" id="PTHR12499">
    <property type="entry name" value="OPTIC ATROPHY 3 PROTEIN OPA3"/>
    <property type="match status" value="1"/>
</dbReference>
<dbReference type="GO" id="GO:0005739">
    <property type="term" value="C:mitochondrion"/>
    <property type="evidence" value="ECO:0007669"/>
    <property type="project" value="TreeGrafter"/>
</dbReference>
<dbReference type="GO" id="GO:0019216">
    <property type="term" value="P:regulation of lipid metabolic process"/>
    <property type="evidence" value="ECO:0007669"/>
    <property type="project" value="TreeGrafter"/>
</dbReference>
<proteinExistence type="inferred from homology"/>
<dbReference type="AlphaFoldDB" id="A0A1I7YLU5"/>
<evidence type="ECO:0000313" key="5">
    <source>
        <dbReference type="WBParaSite" id="L893_g17619.t2"/>
    </source>
</evidence>